<dbReference type="SUPFAM" id="SSF51658">
    <property type="entry name" value="Xylose isomerase-like"/>
    <property type="match status" value="1"/>
</dbReference>
<keyword evidence="1" id="KW-0732">Signal</keyword>
<evidence type="ECO:0000313" key="4">
    <source>
        <dbReference type="Proteomes" id="UP000078486"/>
    </source>
</evidence>
<evidence type="ECO:0000256" key="1">
    <source>
        <dbReference type="SAM" id="SignalP"/>
    </source>
</evidence>
<dbReference type="Pfam" id="PF01261">
    <property type="entry name" value="AP_endonuc_2"/>
    <property type="match status" value="1"/>
</dbReference>
<dbReference type="PANTHER" id="PTHR12110:SF41">
    <property type="entry name" value="INOSOSE DEHYDRATASE"/>
    <property type="match status" value="1"/>
</dbReference>
<dbReference type="EMBL" id="LRRQ01000044">
    <property type="protein sequence ID" value="OAM90949.1"/>
    <property type="molecule type" value="Genomic_DNA"/>
</dbReference>
<dbReference type="RefSeq" id="WP_068769702.1">
    <property type="nucleotide sequence ID" value="NZ_CP109796.1"/>
</dbReference>
<feature type="signal peptide" evidence="1">
    <location>
        <begin position="1"/>
        <end position="24"/>
    </location>
</feature>
<proteinExistence type="predicted"/>
<name>A0A178IP00_9BACT</name>
<evidence type="ECO:0000313" key="3">
    <source>
        <dbReference type="EMBL" id="OAM90949.1"/>
    </source>
</evidence>
<dbReference type="InterPro" id="IPR050312">
    <property type="entry name" value="IolE/XylAMocC-like"/>
</dbReference>
<dbReference type="AlphaFoldDB" id="A0A178IP00"/>
<keyword evidence="4" id="KW-1185">Reference proteome</keyword>
<evidence type="ECO:0000259" key="2">
    <source>
        <dbReference type="Pfam" id="PF01261"/>
    </source>
</evidence>
<dbReference type="Proteomes" id="UP000078486">
    <property type="component" value="Unassembled WGS sequence"/>
</dbReference>
<comment type="caution">
    <text evidence="3">The sequence shown here is derived from an EMBL/GenBank/DDBJ whole genome shotgun (WGS) entry which is preliminary data.</text>
</comment>
<gene>
    <name evidence="3" type="ORF">AW736_00310</name>
</gene>
<accession>A0A178IP00</accession>
<dbReference type="Gene3D" id="3.20.20.150">
    <property type="entry name" value="Divalent-metal-dependent TIM barrel enzymes"/>
    <property type="match status" value="1"/>
</dbReference>
<dbReference type="OrthoDB" id="9798407at2"/>
<dbReference type="STRING" id="1184151.AW736_00310"/>
<reference evidence="3 4" key="1">
    <citation type="submission" date="2016-01" db="EMBL/GenBank/DDBJ databases">
        <title>High potential of lignocellulose degradation of a new Verrucomicrobia species.</title>
        <authorList>
            <person name="Wang Y."/>
            <person name="Shi Y."/>
            <person name="Qiu Z."/>
            <person name="Liu S."/>
            <person name="Yang H."/>
        </authorList>
    </citation>
    <scope>NUCLEOTIDE SEQUENCE [LARGE SCALE GENOMIC DNA]</scope>
    <source>
        <strain evidence="3 4">TSB47</strain>
    </source>
</reference>
<protein>
    <recommendedName>
        <fullName evidence="2">Xylose isomerase-like TIM barrel domain-containing protein</fullName>
    </recommendedName>
</protein>
<sequence>MKNHPLKLLVATLLFGVFFIPAKAGANAPEAKNIGLQMYSLRGDIGKNAENIDTIIAAVGKMGYKYVEAASYDAKAGTIYGMTPAAFKAKIAAAGMFALSCHVSKRLADNPASTNWDEVWQWWAKCIATHKAAGMKYIVMPSMPKQPSQADLQIYCDYYNKIGEKCAAAGLKFGYHNHAYEFEHKLPGGVTMYEYMLQHTEPDKVFFEMDVYWAVMGRHSPVDLFKKYPGRFLVLHIKDDRELGESGMIGFEAIFKNLAAAGTKYLIVEVEKYNLPPVDSVKASLDYLNASSFVKKDYSGQ</sequence>
<feature type="domain" description="Xylose isomerase-like TIM barrel" evidence="2">
    <location>
        <begin position="57"/>
        <end position="289"/>
    </location>
</feature>
<dbReference type="PANTHER" id="PTHR12110">
    <property type="entry name" value="HYDROXYPYRUVATE ISOMERASE"/>
    <property type="match status" value="1"/>
</dbReference>
<dbReference type="InterPro" id="IPR013022">
    <property type="entry name" value="Xyl_isomerase-like_TIM-brl"/>
</dbReference>
<dbReference type="InterPro" id="IPR036237">
    <property type="entry name" value="Xyl_isomerase-like_sf"/>
</dbReference>
<feature type="chain" id="PRO_5008089253" description="Xylose isomerase-like TIM barrel domain-containing protein" evidence="1">
    <location>
        <begin position="25"/>
        <end position="301"/>
    </location>
</feature>
<organism evidence="3 4">
    <name type="scientific">Termitidicoccus mucosus</name>
    <dbReference type="NCBI Taxonomy" id="1184151"/>
    <lineage>
        <taxon>Bacteria</taxon>
        <taxon>Pseudomonadati</taxon>
        <taxon>Verrucomicrobiota</taxon>
        <taxon>Opitutia</taxon>
        <taxon>Opitutales</taxon>
        <taxon>Opitutaceae</taxon>
        <taxon>Termitidicoccus</taxon>
    </lineage>
</organism>